<protein>
    <submittedName>
        <fullName evidence="11">Poly(A) RNA polymerase gld-2-like protein A</fullName>
    </submittedName>
</protein>
<dbReference type="Gene3D" id="1.10.1410.10">
    <property type="match status" value="1"/>
</dbReference>
<dbReference type="Pfam" id="PF03828">
    <property type="entry name" value="PAP_assoc"/>
    <property type="match status" value="1"/>
</dbReference>
<evidence type="ECO:0000256" key="7">
    <source>
        <dbReference type="ARBA" id="ARBA00022842"/>
    </source>
</evidence>
<evidence type="ECO:0000256" key="3">
    <source>
        <dbReference type="ARBA" id="ARBA00004496"/>
    </source>
</evidence>
<dbReference type="GO" id="GO:0046872">
    <property type="term" value="F:metal ion binding"/>
    <property type="evidence" value="ECO:0007669"/>
    <property type="project" value="UniProtKB-KW"/>
</dbReference>
<dbReference type="GO" id="GO:0031123">
    <property type="term" value="P:RNA 3'-end processing"/>
    <property type="evidence" value="ECO:0007669"/>
    <property type="project" value="TreeGrafter"/>
</dbReference>
<sequence length="346" mass="40471">MFISNQQTESTYRNKIMLWKNLQCHIRKWYRRYDLIMIGSTMNGFGLENSDVDMCLLVRHEKVDNRDTALMHLNQALRCLQRYKSAENLEIIQAKVPIINFHDSRQNLNIDINCNSSVAILNTHLLYCYSRIDWRVKPLVLIVKLWAQFHKINSARNNTLSSYSLTLMVISFLQCGINPPILPNLQNHTSQFRSFYHEDIQPIIEDIHKKDLGPIYIGSSLYQSRNTQSLGELLHEFFKYYISFEFEHHAVSIEAGYKIKKETCRLASYPNNNRGHWKYIGIEEPFDRTNTAKAVFDEKIFYRIQSVIGQSYKQLAGNNNLNSLFIEISEEQCPSLESHEPDAHAI</sequence>
<evidence type="ECO:0000313" key="11">
    <source>
        <dbReference type="EMBL" id="EFN85249.1"/>
    </source>
</evidence>
<dbReference type="SUPFAM" id="SSF81301">
    <property type="entry name" value="Nucleotidyltransferase"/>
    <property type="match status" value="1"/>
</dbReference>
<feature type="domain" description="PAP-associated" evidence="9">
    <location>
        <begin position="229"/>
        <end position="290"/>
    </location>
</feature>
<keyword evidence="6" id="KW-0479">Metal-binding</keyword>
<keyword evidence="12" id="KW-1185">Reference proteome</keyword>
<dbReference type="AlphaFoldDB" id="E2BGD4"/>
<dbReference type="InParanoid" id="E2BGD4"/>
<dbReference type="EMBL" id="GL448143">
    <property type="protein sequence ID" value="EFN85249.1"/>
    <property type="molecule type" value="Genomic_DNA"/>
</dbReference>
<dbReference type="OMA" id="RTYAYAD"/>
<gene>
    <name evidence="11" type="ORF">EAI_03248</name>
</gene>
<keyword evidence="7" id="KW-0460">Magnesium</keyword>
<proteinExistence type="inferred from homology"/>
<evidence type="ECO:0000313" key="12">
    <source>
        <dbReference type="Proteomes" id="UP000008237"/>
    </source>
</evidence>
<dbReference type="STRING" id="610380.E2BGD4"/>
<dbReference type="PANTHER" id="PTHR12271:SF40">
    <property type="entry name" value="POLY(A) RNA POLYMERASE GLD2"/>
    <property type="match status" value="1"/>
</dbReference>
<evidence type="ECO:0000256" key="8">
    <source>
        <dbReference type="ARBA" id="ARBA00038491"/>
    </source>
</evidence>
<evidence type="ECO:0000256" key="2">
    <source>
        <dbReference type="ARBA" id="ARBA00001946"/>
    </source>
</evidence>
<comment type="subcellular location">
    <subcellularLocation>
        <location evidence="3">Cytoplasm</location>
    </subcellularLocation>
</comment>
<dbReference type="Gene3D" id="3.30.460.10">
    <property type="entry name" value="Beta Polymerase, domain 2"/>
    <property type="match status" value="1"/>
</dbReference>
<comment type="cofactor">
    <cofactor evidence="2">
        <name>Mg(2+)</name>
        <dbReference type="ChEBI" id="CHEBI:18420"/>
    </cofactor>
</comment>
<dbReference type="InterPro" id="IPR002058">
    <property type="entry name" value="PAP_assoc"/>
</dbReference>
<evidence type="ECO:0000256" key="5">
    <source>
        <dbReference type="ARBA" id="ARBA00022679"/>
    </source>
</evidence>
<comment type="cofactor">
    <cofactor evidence="1">
        <name>Mn(2+)</name>
        <dbReference type="ChEBI" id="CHEBI:29035"/>
    </cofactor>
</comment>
<dbReference type="GO" id="GO:1990817">
    <property type="term" value="F:poly(A) RNA polymerase activity"/>
    <property type="evidence" value="ECO:0007669"/>
    <property type="project" value="TreeGrafter"/>
</dbReference>
<feature type="domain" description="Poly(A) RNA polymerase mitochondrial-like central palm" evidence="10">
    <location>
        <begin position="2"/>
        <end position="131"/>
    </location>
</feature>
<dbReference type="PANTHER" id="PTHR12271">
    <property type="entry name" value="POLY A POLYMERASE CID PAP -RELATED"/>
    <property type="match status" value="1"/>
</dbReference>
<dbReference type="GO" id="GO:0005737">
    <property type="term" value="C:cytoplasm"/>
    <property type="evidence" value="ECO:0007669"/>
    <property type="project" value="UniProtKB-SubCell"/>
</dbReference>
<organism evidence="12">
    <name type="scientific">Harpegnathos saltator</name>
    <name type="common">Jerdon's jumping ant</name>
    <dbReference type="NCBI Taxonomy" id="610380"/>
    <lineage>
        <taxon>Eukaryota</taxon>
        <taxon>Metazoa</taxon>
        <taxon>Ecdysozoa</taxon>
        <taxon>Arthropoda</taxon>
        <taxon>Hexapoda</taxon>
        <taxon>Insecta</taxon>
        <taxon>Pterygota</taxon>
        <taxon>Neoptera</taxon>
        <taxon>Endopterygota</taxon>
        <taxon>Hymenoptera</taxon>
        <taxon>Apocrita</taxon>
        <taxon>Aculeata</taxon>
        <taxon>Formicoidea</taxon>
        <taxon>Formicidae</taxon>
        <taxon>Ponerinae</taxon>
        <taxon>Ponerini</taxon>
        <taxon>Harpegnathos</taxon>
    </lineage>
</organism>
<dbReference type="CDD" id="cd05402">
    <property type="entry name" value="NT_PAP_TUTase"/>
    <property type="match status" value="1"/>
</dbReference>
<dbReference type="Proteomes" id="UP000008237">
    <property type="component" value="Unassembled WGS sequence"/>
</dbReference>
<evidence type="ECO:0000256" key="1">
    <source>
        <dbReference type="ARBA" id="ARBA00001936"/>
    </source>
</evidence>
<dbReference type="OrthoDB" id="2274644at2759"/>
<dbReference type="SUPFAM" id="SSF81631">
    <property type="entry name" value="PAP/OAS1 substrate-binding domain"/>
    <property type="match status" value="1"/>
</dbReference>
<evidence type="ECO:0000256" key="4">
    <source>
        <dbReference type="ARBA" id="ARBA00022490"/>
    </source>
</evidence>
<dbReference type="Pfam" id="PF22600">
    <property type="entry name" value="MTPAP-like_central"/>
    <property type="match status" value="1"/>
</dbReference>
<evidence type="ECO:0000259" key="9">
    <source>
        <dbReference type="Pfam" id="PF03828"/>
    </source>
</evidence>
<evidence type="ECO:0000256" key="6">
    <source>
        <dbReference type="ARBA" id="ARBA00022723"/>
    </source>
</evidence>
<comment type="similarity">
    <text evidence="8">Belongs to the DNA polymerase type-B-like family. GLD2 subfamily.</text>
</comment>
<dbReference type="InterPro" id="IPR043519">
    <property type="entry name" value="NT_sf"/>
</dbReference>
<name>E2BGD4_HARSA</name>
<reference evidence="11 12" key="1">
    <citation type="journal article" date="2010" name="Science">
        <title>Genomic comparison of the ants Camponotus floridanus and Harpegnathos saltator.</title>
        <authorList>
            <person name="Bonasio R."/>
            <person name="Zhang G."/>
            <person name="Ye C."/>
            <person name="Mutti N.S."/>
            <person name="Fang X."/>
            <person name="Qin N."/>
            <person name="Donahue G."/>
            <person name="Yang P."/>
            <person name="Li Q."/>
            <person name="Li C."/>
            <person name="Zhang P."/>
            <person name="Huang Z."/>
            <person name="Berger S.L."/>
            <person name="Reinberg D."/>
            <person name="Wang J."/>
            <person name="Liebig J."/>
        </authorList>
    </citation>
    <scope>NUCLEOTIDE SEQUENCE [LARGE SCALE GENOMIC DNA]</scope>
    <source>
        <strain evidence="11 12">R22 G/1</strain>
    </source>
</reference>
<evidence type="ECO:0000259" key="10">
    <source>
        <dbReference type="Pfam" id="PF22600"/>
    </source>
</evidence>
<keyword evidence="5" id="KW-0808">Transferase</keyword>
<dbReference type="InterPro" id="IPR054708">
    <property type="entry name" value="MTPAP-like_central"/>
</dbReference>
<keyword evidence="4" id="KW-0963">Cytoplasm</keyword>
<accession>E2BGD4</accession>